<protein>
    <recommendedName>
        <fullName evidence="5">4-coumarate--CoA ligase</fullName>
    </recommendedName>
</protein>
<dbReference type="InParanoid" id="A0A507AXI4"/>
<dbReference type="RefSeq" id="XP_030994064.1">
    <property type="nucleotide sequence ID" value="XM_031141696.1"/>
</dbReference>
<proteinExistence type="predicted"/>
<dbReference type="GO" id="GO:0016405">
    <property type="term" value="F:CoA-ligase activity"/>
    <property type="evidence" value="ECO:0007669"/>
    <property type="project" value="TreeGrafter"/>
</dbReference>
<dbReference type="Gene3D" id="3.40.50.12780">
    <property type="entry name" value="N-terminal domain of ligase-like"/>
    <property type="match status" value="1"/>
</dbReference>
<dbReference type="EMBL" id="SKBQ01000041">
    <property type="protein sequence ID" value="TPX12353.1"/>
    <property type="molecule type" value="Genomic_DNA"/>
</dbReference>
<evidence type="ECO:0000259" key="2">
    <source>
        <dbReference type="Pfam" id="PF13193"/>
    </source>
</evidence>
<feature type="domain" description="AMP-binding enzyme C-terminal" evidence="2">
    <location>
        <begin position="542"/>
        <end position="626"/>
    </location>
</feature>
<dbReference type="OrthoDB" id="6509636at2759"/>
<evidence type="ECO:0000259" key="1">
    <source>
        <dbReference type="Pfam" id="PF00501"/>
    </source>
</evidence>
<comment type="caution">
    <text evidence="3">The sequence shown here is derived from an EMBL/GenBank/DDBJ whole genome shotgun (WGS) entry which is preliminary data.</text>
</comment>
<dbReference type="Proteomes" id="UP000319257">
    <property type="component" value="Unassembled WGS sequence"/>
</dbReference>
<evidence type="ECO:0008006" key="5">
    <source>
        <dbReference type="Google" id="ProtNLM"/>
    </source>
</evidence>
<name>A0A507AXI4_9PEZI</name>
<gene>
    <name evidence="3" type="ORF">E0L32_007000</name>
</gene>
<keyword evidence="4" id="KW-1185">Reference proteome</keyword>
<dbReference type="PANTHER" id="PTHR24096">
    <property type="entry name" value="LONG-CHAIN-FATTY-ACID--COA LIGASE"/>
    <property type="match status" value="1"/>
</dbReference>
<dbReference type="InterPro" id="IPR000873">
    <property type="entry name" value="AMP-dep_synth/lig_dom"/>
</dbReference>
<reference evidence="3 4" key="1">
    <citation type="submission" date="2019-06" db="EMBL/GenBank/DDBJ databases">
        <title>Draft genome sequence of the filamentous fungus Phialemoniopsis curvata isolated from diesel fuel.</title>
        <authorList>
            <person name="Varaljay V.A."/>
            <person name="Lyon W.J."/>
            <person name="Crouch A.L."/>
            <person name="Drake C.E."/>
            <person name="Hollomon J.M."/>
            <person name="Nadeau L.J."/>
            <person name="Nunn H.S."/>
            <person name="Stevenson B.S."/>
            <person name="Bojanowski C.L."/>
            <person name="Crookes-Goodson W.J."/>
        </authorList>
    </citation>
    <scope>NUCLEOTIDE SEQUENCE [LARGE SCALE GENOMIC DNA]</scope>
    <source>
        <strain evidence="3 4">D216</strain>
    </source>
</reference>
<evidence type="ECO:0000313" key="4">
    <source>
        <dbReference type="Proteomes" id="UP000319257"/>
    </source>
</evidence>
<evidence type="ECO:0000313" key="3">
    <source>
        <dbReference type="EMBL" id="TPX12353.1"/>
    </source>
</evidence>
<dbReference type="InterPro" id="IPR045851">
    <property type="entry name" value="AMP-bd_C_sf"/>
</dbReference>
<dbReference type="Pfam" id="PF13193">
    <property type="entry name" value="AMP-binding_C"/>
    <property type="match status" value="1"/>
</dbReference>
<accession>A0A507AXI4</accession>
<feature type="domain" description="AMP-dependent synthetase/ligase" evidence="1">
    <location>
        <begin position="67"/>
        <end position="481"/>
    </location>
</feature>
<dbReference type="PROSITE" id="PS00455">
    <property type="entry name" value="AMP_BINDING"/>
    <property type="match status" value="1"/>
</dbReference>
<dbReference type="InterPro" id="IPR042099">
    <property type="entry name" value="ANL_N_sf"/>
</dbReference>
<dbReference type="Pfam" id="PF00501">
    <property type="entry name" value="AMP-binding"/>
    <property type="match status" value="1"/>
</dbReference>
<dbReference type="InterPro" id="IPR020845">
    <property type="entry name" value="AMP-binding_CS"/>
</dbReference>
<sequence length="654" mass="70726">MSGQGHGKLAYAGAEPSHIPLRNTFHFIFDQPFKSQNDWTPASQVVPRIEEDRKIFVEDKSGKSTAIAAAAWDPDRALTYAQIKQDALALAAGLHALGLNPNETHTLPPTPTCAEPTIAPVVLIQLPNCLPFAPAVFGVLASGLTATLVSPALTSDEVSWILQNARPRVIITAKACLDNMREALRGQADTEFFKKIPIFVVDVNHDTYPQVSSSDGGSSSTTSAVHGQFDWKELLLSTPAPPAEASVMPPETAKSRTAVILWSSGTSGRSKGVLISHNALNFSVASLWHDADYYRGQRQSWLGYVPFYHVFGLCNLFLLGAAAGSTVWTMSQFSLPAMLEAVPRRRVTMLHMAPPIAVMLAKSPLVEPYAKKGAFKSVVCGMTGGAPLGHEVVVQVHRRLGFRVRLGYGLSEACSTTLQPGTTEADMDAHAGDSGRPHWGVEVMIAAEEQSSDGKGVVYAAAADTPGEILVRSPGLMTAYLPFGGLEPGARPDMATSREALTRDGWFKTGDVGTIDGGGYLRITDRLKELIKVRAYQVAPAELEAVLNSCDGCADAGVVGIYDDDEATEWPRAFVVPAAGRGRDDESLRKLAEELRLVVEKRTARYKWLKGGIVFVDAIPKSPSGKILRRVMRDGKVHGREFMVYQKKRRDAKL</sequence>
<dbReference type="AlphaFoldDB" id="A0A507AXI4"/>
<dbReference type="GeneID" id="41974447"/>
<dbReference type="InterPro" id="IPR025110">
    <property type="entry name" value="AMP-bd_C"/>
</dbReference>
<organism evidence="3 4">
    <name type="scientific">Thyridium curvatum</name>
    <dbReference type="NCBI Taxonomy" id="1093900"/>
    <lineage>
        <taxon>Eukaryota</taxon>
        <taxon>Fungi</taxon>
        <taxon>Dikarya</taxon>
        <taxon>Ascomycota</taxon>
        <taxon>Pezizomycotina</taxon>
        <taxon>Sordariomycetes</taxon>
        <taxon>Sordariomycetidae</taxon>
        <taxon>Thyridiales</taxon>
        <taxon>Thyridiaceae</taxon>
        <taxon>Thyridium</taxon>
    </lineage>
</organism>
<dbReference type="STRING" id="1093900.A0A507AXI4"/>
<dbReference type="GO" id="GO:0019748">
    <property type="term" value="P:secondary metabolic process"/>
    <property type="evidence" value="ECO:0007669"/>
    <property type="project" value="TreeGrafter"/>
</dbReference>
<dbReference type="SUPFAM" id="SSF56801">
    <property type="entry name" value="Acetyl-CoA synthetase-like"/>
    <property type="match status" value="1"/>
</dbReference>
<dbReference type="PANTHER" id="PTHR24096:SF295">
    <property type="entry name" value="ACETYL-COA SYNTHETASE-LIKE PROTEIN"/>
    <property type="match status" value="1"/>
</dbReference>
<dbReference type="Gene3D" id="3.30.300.30">
    <property type="match status" value="1"/>
</dbReference>